<accession>A0ABP1F0W4</accession>
<dbReference type="PROSITE" id="PS51257">
    <property type="entry name" value="PROKAR_LIPOPROTEIN"/>
    <property type="match status" value="1"/>
</dbReference>
<dbReference type="Proteomes" id="UP001497527">
    <property type="component" value="Unassembled WGS sequence"/>
</dbReference>
<evidence type="ECO:0008006" key="5">
    <source>
        <dbReference type="Google" id="ProtNLM"/>
    </source>
</evidence>
<evidence type="ECO:0000256" key="2">
    <source>
        <dbReference type="SAM" id="SignalP"/>
    </source>
</evidence>
<sequence length="62" mass="6786">MKKIALIIIAVFLNLMLISCTENDELIKKDANSTIKSELQTESENCCSGDGELPPPPPPKKD</sequence>
<keyword evidence="4" id="KW-1185">Reference proteome</keyword>
<evidence type="ECO:0000313" key="4">
    <source>
        <dbReference type="Proteomes" id="UP001497527"/>
    </source>
</evidence>
<comment type="caution">
    <text evidence="3">The sequence shown here is derived from an EMBL/GenBank/DDBJ whole genome shotgun (WGS) entry which is preliminary data.</text>
</comment>
<keyword evidence="2" id="KW-0732">Signal</keyword>
<name>A0ABP1F0W4_9FLAO</name>
<dbReference type="EMBL" id="CAXJIO010000015">
    <property type="protein sequence ID" value="CAL2104199.1"/>
    <property type="molecule type" value="Genomic_DNA"/>
</dbReference>
<feature type="region of interest" description="Disordered" evidence="1">
    <location>
        <begin position="38"/>
        <end position="62"/>
    </location>
</feature>
<feature type="signal peptide" evidence="2">
    <location>
        <begin position="1"/>
        <end position="21"/>
    </location>
</feature>
<proteinExistence type="predicted"/>
<feature type="compositionally biased region" description="Pro residues" evidence="1">
    <location>
        <begin position="53"/>
        <end position="62"/>
    </location>
</feature>
<dbReference type="RefSeq" id="WP_348718473.1">
    <property type="nucleotide sequence ID" value="NZ_CAXJIO010000015.1"/>
</dbReference>
<feature type="chain" id="PRO_5045942254" description="Lipoprotein" evidence="2">
    <location>
        <begin position="22"/>
        <end position="62"/>
    </location>
</feature>
<evidence type="ECO:0000313" key="3">
    <source>
        <dbReference type="EMBL" id="CAL2104199.1"/>
    </source>
</evidence>
<gene>
    <name evidence="3" type="ORF">T190423A01A_60136</name>
</gene>
<evidence type="ECO:0000256" key="1">
    <source>
        <dbReference type="SAM" id="MobiDB-lite"/>
    </source>
</evidence>
<protein>
    <recommendedName>
        <fullName evidence="5">Lipoprotein</fullName>
    </recommendedName>
</protein>
<reference evidence="3 4" key="1">
    <citation type="submission" date="2024-05" db="EMBL/GenBank/DDBJ databases">
        <authorList>
            <person name="Duchaud E."/>
        </authorList>
    </citation>
    <scope>NUCLEOTIDE SEQUENCE [LARGE SCALE GENOMIC DNA]</scope>
    <source>
        <strain evidence="3">Ena-SAMPLE-TAB-13-05-2024-13:56:06:370-140308</strain>
    </source>
</reference>
<organism evidence="3 4">
    <name type="scientific">Tenacibaculum polynesiense</name>
    <dbReference type="NCBI Taxonomy" id="3137857"/>
    <lineage>
        <taxon>Bacteria</taxon>
        <taxon>Pseudomonadati</taxon>
        <taxon>Bacteroidota</taxon>
        <taxon>Flavobacteriia</taxon>
        <taxon>Flavobacteriales</taxon>
        <taxon>Flavobacteriaceae</taxon>
        <taxon>Tenacibaculum</taxon>
    </lineage>
</organism>